<dbReference type="InterPro" id="IPR000421">
    <property type="entry name" value="FA58C"/>
</dbReference>
<evidence type="ECO:0000313" key="2">
    <source>
        <dbReference type="EMBL" id="OMF16858.1"/>
    </source>
</evidence>
<dbReference type="SUPFAM" id="SSF49785">
    <property type="entry name" value="Galactose-binding domain-like"/>
    <property type="match status" value="1"/>
</dbReference>
<dbReference type="EMBL" id="MRTJ01000001">
    <property type="protein sequence ID" value="OMF16858.1"/>
    <property type="molecule type" value="Genomic_DNA"/>
</dbReference>
<dbReference type="PROSITE" id="PS50022">
    <property type="entry name" value="FA58C_3"/>
    <property type="match status" value="1"/>
</dbReference>
<protein>
    <recommendedName>
        <fullName evidence="1">F5/8 type C domain-containing protein</fullName>
    </recommendedName>
</protein>
<feature type="domain" description="F5/8 type C" evidence="1">
    <location>
        <begin position="530"/>
        <end position="633"/>
    </location>
</feature>
<dbReference type="Gene3D" id="2.60.120.260">
    <property type="entry name" value="Galactose-binding domain-like"/>
    <property type="match status" value="4"/>
</dbReference>
<dbReference type="RefSeq" id="WP_076330309.1">
    <property type="nucleotide sequence ID" value="NZ_MRTJ01000001.1"/>
</dbReference>
<comment type="caution">
    <text evidence="2">The sequence shown here is derived from an EMBL/GenBank/DDBJ whole genome shotgun (WGS) entry which is preliminary data.</text>
</comment>
<dbReference type="Pfam" id="PF00754">
    <property type="entry name" value="F5_F8_type_C"/>
    <property type="match status" value="1"/>
</dbReference>
<gene>
    <name evidence="2" type="ORF">BK131_02370</name>
</gene>
<name>A0A1R1C4C7_PAEAM</name>
<proteinExistence type="predicted"/>
<dbReference type="OrthoDB" id="5291305at2"/>
<dbReference type="Proteomes" id="UP000187134">
    <property type="component" value="Unassembled WGS sequence"/>
</dbReference>
<organism evidence="2 3">
    <name type="scientific">Paenibacillus amylolyticus</name>
    <dbReference type="NCBI Taxonomy" id="1451"/>
    <lineage>
        <taxon>Bacteria</taxon>
        <taxon>Bacillati</taxon>
        <taxon>Bacillota</taxon>
        <taxon>Bacilli</taxon>
        <taxon>Bacillales</taxon>
        <taxon>Paenibacillaceae</taxon>
        <taxon>Paenibacillus</taxon>
    </lineage>
</organism>
<reference evidence="2 3" key="1">
    <citation type="submission" date="2016-11" db="EMBL/GenBank/DDBJ databases">
        <title>Paenibacillus species isolates.</title>
        <authorList>
            <person name="Beno S.M."/>
        </authorList>
    </citation>
    <scope>NUCLEOTIDE SEQUENCE [LARGE SCALE GENOMIC DNA]</scope>
    <source>
        <strain evidence="2 3">FSL H8-0246</strain>
    </source>
</reference>
<dbReference type="AlphaFoldDB" id="A0A1R1C4C7"/>
<sequence length="883" mass="96512">MATVGDQLALPESGWRRYDDTHVGLKYTGSWYKVTSTNYYNGSVNVTTRAADNNYVAFSFYGTKIRIVSDIAQDRHSDNTITVDGVTESFNTNKTGTGVLNAIVYEKTNLPLGFHTVTITVGHNRTNFIMDAIDIDETGYLYGHALTVPEDGWKRYDDAEPFISYTGFTQRNSAVTGAYEGKSSYNANGSAVGEVVFSFVGTKVRIISSTTNTSRAESVSVSIDGNVEMFTARSATNQVQTLVYEKQNLPYGTHTVKIFDFKGVLTGTTAAAFGLDAIDIDFDGWLVRSIGSEMLTPDEGWKRYDDSHPAFLYLGENWIFQTQTGTPTLYNATHHYSARGMGGNEVRFKFYGTKMRLISSIGVTFADDITVVIDGVSEKCSAKIAANAATTDERQRLTYEKTNLPLGFHEVKIISGTNGEWRLDIDAIDIDSTGRLYHPDEVTDPIDLTIGKRIRCYYSTNNGLVGNFAFFGQETAPLIATSAGAGGDLYFICVDKDPAGRLKLIADRNIQHSISWDTINASGVASGSGVPLPKKGYYVSMIPAMTSNTTPQGVAAASTTYSASLEAWKAFDKNTTDAGWLMENSKWNGAWISYTFPQPTVINKYGIKGPNSNASTDSAKSWRFEGSNDGTSWIVLDTKTNQPAWSAGEYREHVFTNKDTYKTYRLVFTANNGGAYVRTMAVDMFQLIEEDSMPSVGLSILRLPTGGINSSDKDNEWDMYIVNSTLNGTIIAGDDNVWNYSGGSSWTSTTNSAGSVNRTGRGASGNAGASGYNPTSYVAAATATGFRPLMAIEILPMIRSFIHHDGAYKKYQTEALTWNTISATLPSEDTFINDGMDDLSVLDRKNEEVVQTMTANGLLGTGKLFKGSIDLKKYFEITNVSVK</sequence>
<evidence type="ECO:0000259" key="1">
    <source>
        <dbReference type="PROSITE" id="PS50022"/>
    </source>
</evidence>
<dbReference type="InterPro" id="IPR008979">
    <property type="entry name" value="Galactose-bd-like_sf"/>
</dbReference>
<evidence type="ECO:0000313" key="3">
    <source>
        <dbReference type="Proteomes" id="UP000187134"/>
    </source>
</evidence>
<accession>A0A1R1C4C7</accession>